<dbReference type="Proteomes" id="UP000027439">
    <property type="component" value="Unassembled WGS sequence"/>
</dbReference>
<protein>
    <submittedName>
        <fullName evidence="2">ImpE/SciE family protein</fullName>
    </submittedName>
</protein>
<reference evidence="1" key="1">
    <citation type="journal article" date="2014" name="Int. J. Syst. Evol. Microbiol.">
        <title>Complete genome of a new Firmicutes species belonging to the dominant human colonic microbiota ('Ruminococcus bicirculans') reveals two chromosomes and a selective capacity to utilize plant glucans.</title>
        <authorList>
            <consortium name="NISC Comparative Sequencing Program"/>
            <person name="Wegmann U."/>
            <person name="Louis P."/>
            <person name="Goesmann A."/>
            <person name="Henrissat B."/>
            <person name="Duncan S.H."/>
            <person name="Flint H.J."/>
        </authorList>
    </citation>
    <scope>NUCLEOTIDE SEQUENCE</scope>
    <source>
        <strain evidence="1">CGMCC 1.11013</strain>
    </source>
</reference>
<dbReference type="InterPro" id="IPR011990">
    <property type="entry name" value="TPR-like_helical_dom_sf"/>
</dbReference>
<evidence type="ECO:0000313" key="2">
    <source>
        <dbReference type="EMBL" id="KDR35501.1"/>
    </source>
</evidence>
<accession>A0A069PDT8</accession>
<dbReference type="Proteomes" id="UP000597138">
    <property type="component" value="Unassembled WGS sequence"/>
</dbReference>
<keyword evidence="4" id="KW-1185">Reference proteome</keyword>
<name>A0A069PDT8_9BURK</name>
<reference evidence="1" key="4">
    <citation type="submission" date="2024-05" db="EMBL/GenBank/DDBJ databases">
        <authorList>
            <person name="Sun Q."/>
            <person name="Zhou Y."/>
        </authorList>
    </citation>
    <scope>NUCLEOTIDE SEQUENCE</scope>
    <source>
        <strain evidence="1">CGMCC 1.11013</strain>
    </source>
</reference>
<evidence type="ECO:0000313" key="1">
    <source>
        <dbReference type="EMBL" id="GGD81733.1"/>
    </source>
</evidence>
<dbReference type="STRING" id="1071679.BG57_27015"/>
<dbReference type="InterPro" id="IPR009211">
    <property type="entry name" value="TagJ"/>
</dbReference>
<dbReference type="OrthoDB" id="5416084at2"/>
<evidence type="ECO:0000313" key="4">
    <source>
        <dbReference type="Proteomes" id="UP000597138"/>
    </source>
</evidence>
<evidence type="ECO:0000313" key="3">
    <source>
        <dbReference type="Proteomes" id="UP000027439"/>
    </source>
</evidence>
<dbReference type="eggNOG" id="COG4455">
    <property type="taxonomic scope" value="Bacteria"/>
</dbReference>
<reference evidence="4" key="3">
    <citation type="journal article" date="2019" name="Int. J. Syst. Evol. Microbiol.">
        <title>The Global Catalogue of Microorganisms (GCM) 10K type strain sequencing project: providing services to taxonomists for standard genome sequencing and annotation.</title>
        <authorList>
            <consortium name="The Broad Institute Genomics Platform"/>
            <consortium name="The Broad Institute Genome Sequencing Center for Infectious Disease"/>
            <person name="Wu L."/>
            <person name="Ma J."/>
        </authorList>
    </citation>
    <scope>NUCLEOTIDE SEQUENCE [LARGE SCALE GENOMIC DNA]</scope>
    <source>
        <strain evidence="4">CGMCC 1.11013</strain>
    </source>
</reference>
<dbReference type="EMBL" id="BMEG01000007">
    <property type="protein sequence ID" value="GGD81733.1"/>
    <property type="molecule type" value="Genomic_DNA"/>
</dbReference>
<dbReference type="EMBL" id="JFHE01000006">
    <property type="protein sequence ID" value="KDR35501.1"/>
    <property type="molecule type" value="Genomic_DNA"/>
</dbReference>
<proteinExistence type="predicted"/>
<sequence length="291" mass="31465">MSTDTLNSTGGKQAAPAPGEAIADLVAKIRKEPSVAAHRWSLFQCFCVTGEWGRALQQLQVYGQLDSDAERVVHTYRDLIRAERWREQVMAGKRAPAFVYDDAAAWMQSLVEALKLTAKGDLDAADRAREAALDAAPLVAGRANDETFEWIGDSDSRLGPVCEFIAAGSYRWVALADLAGWRVRQPAALIDLVWTPCTLALNDGSTLHGFVPARYPLPTENQTDDAEALQTGRETIWREVGRTGVIGFGRKTWSTAAGDFSVFELSTCAFGDAATADAAGLDEDADEEPAA</sequence>
<reference evidence="2 3" key="2">
    <citation type="submission" date="2014-03" db="EMBL/GenBank/DDBJ databases">
        <title>Draft Genome Sequences of Four Burkholderia Strains.</title>
        <authorList>
            <person name="Liu X.Y."/>
            <person name="Li C.X."/>
            <person name="Xu J.H."/>
        </authorList>
    </citation>
    <scope>NUCLEOTIDE SEQUENCE [LARGE SCALE GENOMIC DNA]</scope>
    <source>
        <strain evidence="2 3">R27</strain>
    </source>
</reference>
<comment type="caution">
    <text evidence="2">The sequence shown here is derived from an EMBL/GenBank/DDBJ whole genome shotgun (WGS) entry which is preliminary data.</text>
</comment>
<dbReference type="Gene3D" id="1.25.40.10">
    <property type="entry name" value="Tetratricopeptide repeat domain"/>
    <property type="match status" value="1"/>
</dbReference>
<gene>
    <name evidence="2" type="ORF">BG57_27015</name>
    <name evidence="1" type="ORF">GCM10010985_40220</name>
</gene>
<dbReference type="AlphaFoldDB" id="A0A069PDT8"/>
<dbReference type="RefSeq" id="WP_035962459.1">
    <property type="nucleotide sequence ID" value="NZ_BMEG01000007.1"/>
</dbReference>
<organism evidence="2 3">
    <name type="scientific">Caballeronia grimmiae</name>
    <dbReference type="NCBI Taxonomy" id="1071679"/>
    <lineage>
        <taxon>Bacteria</taxon>
        <taxon>Pseudomonadati</taxon>
        <taxon>Pseudomonadota</taxon>
        <taxon>Betaproteobacteria</taxon>
        <taxon>Burkholderiales</taxon>
        <taxon>Burkholderiaceae</taxon>
        <taxon>Caballeronia</taxon>
    </lineage>
</organism>
<dbReference type="Pfam" id="PF07024">
    <property type="entry name" value="ImpE"/>
    <property type="match status" value="1"/>
</dbReference>
<dbReference type="SUPFAM" id="SSF144059">
    <property type="entry name" value="ImpE-like"/>
    <property type="match status" value="1"/>
</dbReference>
<dbReference type="PIRSF" id="PIRSF029288">
    <property type="entry name" value="SciE_ImpE"/>
    <property type="match status" value="1"/>
</dbReference>